<comment type="caution">
    <text evidence="1">The sequence shown here is derived from an EMBL/GenBank/DDBJ whole genome shotgun (WGS) entry which is preliminary data.</text>
</comment>
<reference evidence="1" key="2">
    <citation type="journal article" date="2022" name="Microbiol. Resour. Announc.">
        <title>Metagenome Sequencing to Explore Phylogenomics of Terrestrial Cyanobacteria.</title>
        <authorList>
            <person name="Ward R.D."/>
            <person name="Stajich J.E."/>
            <person name="Johansen J.R."/>
            <person name="Huntemann M."/>
            <person name="Clum A."/>
            <person name="Foster B."/>
            <person name="Foster B."/>
            <person name="Roux S."/>
            <person name="Palaniappan K."/>
            <person name="Varghese N."/>
            <person name="Mukherjee S."/>
            <person name="Reddy T.B.K."/>
            <person name="Daum C."/>
            <person name="Copeland A."/>
            <person name="Chen I.A."/>
            <person name="Ivanova N.N."/>
            <person name="Kyrpides N.C."/>
            <person name="Shapiro N."/>
            <person name="Eloe-Fadrosh E.A."/>
            <person name="Pietrasiak N."/>
        </authorList>
    </citation>
    <scope>NUCLEOTIDE SEQUENCE</scope>
    <source>
        <strain evidence="1">CPER-KK1</strain>
    </source>
</reference>
<dbReference type="Proteomes" id="UP000753908">
    <property type="component" value="Unassembled WGS sequence"/>
</dbReference>
<accession>A0A951UC77</accession>
<evidence type="ECO:0000313" key="1">
    <source>
        <dbReference type="EMBL" id="MBW4547664.1"/>
    </source>
</evidence>
<proteinExistence type="predicted"/>
<organism evidence="1 2">
    <name type="scientific">Symplocastrum torsivum CPER-KK1</name>
    <dbReference type="NCBI Taxonomy" id="450513"/>
    <lineage>
        <taxon>Bacteria</taxon>
        <taxon>Bacillati</taxon>
        <taxon>Cyanobacteriota</taxon>
        <taxon>Cyanophyceae</taxon>
        <taxon>Oscillatoriophycideae</taxon>
        <taxon>Oscillatoriales</taxon>
        <taxon>Microcoleaceae</taxon>
        <taxon>Symplocastrum</taxon>
    </lineage>
</organism>
<protein>
    <submittedName>
        <fullName evidence="1">DUF1579 domain-containing protein</fullName>
    </submittedName>
</protein>
<gene>
    <name evidence="1" type="ORF">KME25_24965</name>
</gene>
<dbReference type="Pfam" id="PF07617">
    <property type="entry name" value="DUF1579"/>
    <property type="match status" value="1"/>
</dbReference>
<reference evidence="1" key="1">
    <citation type="submission" date="2021-05" db="EMBL/GenBank/DDBJ databases">
        <authorList>
            <person name="Pietrasiak N."/>
            <person name="Ward R."/>
            <person name="Stajich J.E."/>
            <person name="Kurbessoian T."/>
        </authorList>
    </citation>
    <scope>NUCLEOTIDE SEQUENCE</scope>
    <source>
        <strain evidence="1">CPER-KK1</strain>
    </source>
</reference>
<name>A0A951UC77_9CYAN</name>
<dbReference type="EMBL" id="JAHHIF010000046">
    <property type="protein sequence ID" value="MBW4547664.1"/>
    <property type="molecule type" value="Genomic_DNA"/>
</dbReference>
<evidence type="ECO:0000313" key="2">
    <source>
        <dbReference type="Proteomes" id="UP000753908"/>
    </source>
</evidence>
<dbReference type="AlphaFoldDB" id="A0A951UC77"/>
<dbReference type="InterPro" id="IPR011473">
    <property type="entry name" value="DUF1579"/>
</dbReference>
<sequence length="171" mass="19310">METNNTQQESTMQAKPQNQHHWLQKLVGEWIYETEATMGADQPPEKATGTESVRSLGGLWILAEGQGEMPGCGAATMIMTLGYDPHKQQYVGTWIGSMMTHLWVYDGKLDADERVLTLNSEGPAMTGEGKMAKYRDAIEFKSDDHRVLTSHMLGDDGQWHKFMTANYRRKQ</sequence>